<feature type="signal peptide" evidence="2">
    <location>
        <begin position="1"/>
        <end position="23"/>
    </location>
</feature>
<sequence>MRRRVMLTIALLGAGLFSTMAMASEPDNSHRIGVSFFWGSTKVADPESDREQNFSDFNGYNLFYRYQWDPQYGVELAYRHGSMGIGSAVSNIFFGELEDIDYRAISISGYAGYPLTQQLQLYAKLGLSQNRVAMQYRTRRFSETEVGVIGAVGWQYQFNNGLGFQTEASYSSGKTFKSFGTVLFGLNYRF</sequence>
<comment type="caution">
    <text evidence="4">The sequence shown here is derived from an EMBL/GenBank/DDBJ whole genome shotgun (WGS) entry which is preliminary data.</text>
</comment>
<dbReference type="Gene3D" id="2.40.160.20">
    <property type="match status" value="1"/>
</dbReference>
<evidence type="ECO:0000259" key="3">
    <source>
        <dbReference type="Pfam" id="PF13505"/>
    </source>
</evidence>
<protein>
    <submittedName>
        <fullName evidence="4">Porin family protein</fullName>
    </submittedName>
</protein>
<dbReference type="InterPro" id="IPR027385">
    <property type="entry name" value="Beta-barrel_OMP"/>
</dbReference>
<reference evidence="4 5" key="1">
    <citation type="submission" date="2023-08" db="EMBL/GenBank/DDBJ databases">
        <authorList>
            <person name="Joshi A."/>
            <person name="Thite S."/>
        </authorList>
    </citation>
    <scope>NUCLEOTIDE SEQUENCE [LARGE SCALE GENOMIC DNA]</scope>
    <source>
        <strain evidence="4 5">1E1</strain>
    </source>
</reference>
<organism evidence="4 5">
    <name type="scientific">Alkalimonas delamerensis</name>
    <dbReference type="NCBI Taxonomy" id="265981"/>
    <lineage>
        <taxon>Bacteria</taxon>
        <taxon>Pseudomonadati</taxon>
        <taxon>Pseudomonadota</taxon>
        <taxon>Gammaproteobacteria</taxon>
        <taxon>Alkalimonas</taxon>
    </lineage>
</organism>
<evidence type="ECO:0000313" key="4">
    <source>
        <dbReference type="EMBL" id="MDP4530420.1"/>
    </source>
</evidence>
<dbReference type="SUPFAM" id="SSF56925">
    <property type="entry name" value="OMPA-like"/>
    <property type="match status" value="1"/>
</dbReference>
<dbReference type="InterPro" id="IPR011250">
    <property type="entry name" value="OMP/PagP_B-barrel"/>
</dbReference>
<dbReference type="Pfam" id="PF13505">
    <property type="entry name" value="OMP_b-brl"/>
    <property type="match status" value="1"/>
</dbReference>
<feature type="domain" description="Outer membrane protein beta-barrel" evidence="3">
    <location>
        <begin position="10"/>
        <end position="190"/>
    </location>
</feature>
<keyword evidence="1 2" id="KW-0732">Signal</keyword>
<evidence type="ECO:0000256" key="1">
    <source>
        <dbReference type="ARBA" id="ARBA00022729"/>
    </source>
</evidence>
<evidence type="ECO:0000256" key="2">
    <source>
        <dbReference type="SAM" id="SignalP"/>
    </source>
</evidence>
<name>A0ABT9GTW7_9GAMM</name>
<proteinExistence type="predicted"/>
<dbReference type="RefSeq" id="WP_305946429.1">
    <property type="nucleotide sequence ID" value="NZ_JAUZVY010000007.1"/>
</dbReference>
<evidence type="ECO:0000313" key="5">
    <source>
        <dbReference type="Proteomes" id="UP001236258"/>
    </source>
</evidence>
<accession>A0ABT9GTW7</accession>
<dbReference type="EMBL" id="JAUZVY010000007">
    <property type="protein sequence ID" value="MDP4530420.1"/>
    <property type="molecule type" value="Genomic_DNA"/>
</dbReference>
<keyword evidence="5" id="KW-1185">Reference proteome</keyword>
<gene>
    <name evidence="4" type="ORF">Q3O59_15420</name>
</gene>
<feature type="chain" id="PRO_5045094837" evidence="2">
    <location>
        <begin position="24"/>
        <end position="190"/>
    </location>
</feature>
<dbReference type="Proteomes" id="UP001236258">
    <property type="component" value="Unassembled WGS sequence"/>
</dbReference>